<evidence type="ECO:0000256" key="1">
    <source>
        <dbReference type="SAM" id="MobiDB-lite"/>
    </source>
</evidence>
<dbReference type="EMBL" id="ML210268">
    <property type="protein sequence ID" value="TFK21440.1"/>
    <property type="molecule type" value="Genomic_DNA"/>
</dbReference>
<keyword evidence="2" id="KW-0472">Membrane</keyword>
<evidence type="ECO:0000313" key="4">
    <source>
        <dbReference type="Proteomes" id="UP000307440"/>
    </source>
</evidence>
<proteinExistence type="predicted"/>
<keyword evidence="2" id="KW-1133">Transmembrane helix</keyword>
<protein>
    <submittedName>
        <fullName evidence="3">Uncharacterized protein</fullName>
    </submittedName>
</protein>
<keyword evidence="2" id="KW-0812">Transmembrane</keyword>
<dbReference type="OrthoDB" id="2538110at2759"/>
<dbReference type="Proteomes" id="UP000307440">
    <property type="component" value="Unassembled WGS sequence"/>
</dbReference>
<keyword evidence="4" id="KW-1185">Reference proteome</keyword>
<feature type="transmembrane region" description="Helical" evidence="2">
    <location>
        <begin position="69"/>
        <end position="88"/>
    </location>
</feature>
<sequence length="127" mass="14560">MAHKYERVPGSEQSTSHSFPPEYDAFEYNNHDGDIETEVPLTPQNQETRDCIKAFKADARFHPPMPSPYARAALLCFMFFLFWLALWIRKAIWVDPGKDHAIGDENVTNGTFGIDLETSRLLGRIFP</sequence>
<name>A0A5C3KM83_COPMA</name>
<reference evidence="3 4" key="1">
    <citation type="journal article" date="2019" name="Nat. Ecol. Evol.">
        <title>Megaphylogeny resolves global patterns of mushroom evolution.</title>
        <authorList>
            <person name="Varga T."/>
            <person name="Krizsan K."/>
            <person name="Foldi C."/>
            <person name="Dima B."/>
            <person name="Sanchez-Garcia M."/>
            <person name="Sanchez-Ramirez S."/>
            <person name="Szollosi G.J."/>
            <person name="Szarkandi J.G."/>
            <person name="Papp V."/>
            <person name="Albert L."/>
            <person name="Andreopoulos W."/>
            <person name="Angelini C."/>
            <person name="Antonin V."/>
            <person name="Barry K.W."/>
            <person name="Bougher N.L."/>
            <person name="Buchanan P."/>
            <person name="Buyck B."/>
            <person name="Bense V."/>
            <person name="Catcheside P."/>
            <person name="Chovatia M."/>
            <person name="Cooper J."/>
            <person name="Damon W."/>
            <person name="Desjardin D."/>
            <person name="Finy P."/>
            <person name="Geml J."/>
            <person name="Haridas S."/>
            <person name="Hughes K."/>
            <person name="Justo A."/>
            <person name="Karasinski D."/>
            <person name="Kautmanova I."/>
            <person name="Kiss B."/>
            <person name="Kocsube S."/>
            <person name="Kotiranta H."/>
            <person name="LaButti K.M."/>
            <person name="Lechner B.E."/>
            <person name="Liimatainen K."/>
            <person name="Lipzen A."/>
            <person name="Lukacs Z."/>
            <person name="Mihaltcheva S."/>
            <person name="Morgado L.N."/>
            <person name="Niskanen T."/>
            <person name="Noordeloos M.E."/>
            <person name="Ohm R.A."/>
            <person name="Ortiz-Santana B."/>
            <person name="Ovrebo C."/>
            <person name="Racz N."/>
            <person name="Riley R."/>
            <person name="Savchenko A."/>
            <person name="Shiryaev A."/>
            <person name="Soop K."/>
            <person name="Spirin V."/>
            <person name="Szebenyi C."/>
            <person name="Tomsovsky M."/>
            <person name="Tulloss R.E."/>
            <person name="Uehling J."/>
            <person name="Grigoriev I.V."/>
            <person name="Vagvolgyi C."/>
            <person name="Papp T."/>
            <person name="Martin F.M."/>
            <person name="Miettinen O."/>
            <person name="Hibbett D.S."/>
            <person name="Nagy L.G."/>
        </authorList>
    </citation>
    <scope>NUCLEOTIDE SEQUENCE [LARGE SCALE GENOMIC DNA]</scope>
    <source>
        <strain evidence="3 4">CBS 121175</strain>
    </source>
</reference>
<gene>
    <name evidence="3" type="ORF">FA15DRAFT_672554</name>
</gene>
<feature type="region of interest" description="Disordered" evidence="1">
    <location>
        <begin position="1"/>
        <end position="25"/>
    </location>
</feature>
<organism evidence="3 4">
    <name type="scientific">Coprinopsis marcescibilis</name>
    <name type="common">Agaric fungus</name>
    <name type="synonym">Psathyrella marcescibilis</name>
    <dbReference type="NCBI Taxonomy" id="230819"/>
    <lineage>
        <taxon>Eukaryota</taxon>
        <taxon>Fungi</taxon>
        <taxon>Dikarya</taxon>
        <taxon>Basidiomycota</taxon>
        <taxon>Agaricomycotina</taxon>
        <taxon>Agaricomycetes</taxon>
        <taxon>Agaricomycetidae</taxon>
        <taxon>Agaricales</taxon>
        <taxon>Agaricineae</taxon>
        <taxon>Psathyrellaceae</taxon>
        <taxon>Coprinopsis</taxon>
    </lineage>
</organism>
<evidence type="ECO:0000256" key="2">
    <source>
        <dbReference type="SAM" id="Phobius"/>
    </source>
</evidence>
<dbReference type="AlphaFoldDB" id="A0A5C3KM83"/>
<accession>A0A5C3KM83</accession>
<evidence type="ECO:0000313" key="3">
    <source>
        <dbReference type="EMBL" id="TFK21440.1"/>
    </source>
</evidence>